<dbReference type="Gene3D" id="1.20.58.90">
    <property type="match status" value="1"/>
</dbReference>
<dbReference type="InterPro" id="IPR000198">
    <property type="entry name" value="RhoGAP_dom"/>
</dbReference>
<proteinExistence type="predicted"/>
<evidence type="ECO:0000313" key="4">
    <source>
        <dbReference type="Proteomes" id="UP000218231"/>
    </source>
</evidence>
<protein>
    <recommendedName>
        <fullName evidence="2">Rho-GAP domain-containing protein</fullName>
    </recommendedName>
</protein>
<dbReference type="InterPro" id="IPR039767">
    <property type="entry name" value="RALBP1"/>
</dbReference>
<organism evidence="3 4">
    <name type="scientific">Diploscapter pachys</name>
    <dbReference type="NCBI Taxonomy" id="2018661"/>
    <lineage>
        <taxon>Eukaryota</taxon>
        <taxon>Metazoa</taxon>
        <taxon>Ecdysozoa</taxon>
        <taxon>Nematoda</taxon>
        <taxon>Chromadorea</taxon>
        <taxon>Rhabditida</taxon>
        <taxon>Rhabditina</taxon>
        <taxon>Rhabditomorpha</taxon>
        <taxon>Rhabditoidea</taxon>
        <taxon>Rhabditidae</taxon>
        <taxon>Diploscapter</taxon>
    </lineage>
</organism>
<accession>A0A2A2LCB1</accession>
<dbReference type="STRING" id="2018661.A0A2A2LCB1"/>
<keyword evidence="1" id="KW-0175">Coiled coil</keyword>
<dbReference type="SUPFAM" id="SSF48350">
    <property type="entry name" value="GTPase activation domain, GAP"/>
    <property type="match status" value="1"/>
</dbReference>
<comment type="caution">
    <text evidence="3">The sequence shown here is derived from an EMBL/GenBank/DDBJ whole genome shotgun (WGS) entry which is preliminary data.</text>
</comment>
<dbReference type="Proteomes" id="UP000218231">
    <property type="component" value="Unassembled WGS sequence"/>
</dbReference>
<dbReference type="GO" id="GO:0007264">
    <property type="term" value="P:small GTPase-mediated signal transduction"/>
    <property type="evidence" value="ECO:0007669"/>
    <property type="project" value="InterPro"/>
</dbReference>
<reference evidence="3 4" key="1">
    <citation type="journal article" date="2017" name="Curr. Biol.">
        <title>Genome architecture and evolution of a unichromosomal asexual nematode.</title>
        <authorList>
            <person name="Fradin H."/>
            <person name="Zegar C."/>
            <person name="Gutwein M."/>
            <person name="Lucas J."/>
            <person name="Kovtun M."/>
            <person name="Corcoran D."/>
            <person name="Baugh L.R."/>
            <person name="Kiontke K."/>
            <person name="Gunsalus K."/>
            <person name="Fitch D.H."/>
            <person name="Piano F."/>
        </authorList>
    </citation>
    <scope>NUCLEOTIDE SEQUENCE [LARGE SCALE GENOMIC DNA]</scope>
    <source>
        <strain evidence="3">PF1309</strain>
    </source>
</reference>
<sequence>MFFFSNNENLQRTPFCERVFGLIPREAVQADPSLDGIPIPAFFRTSIDFIESNALDLEGIYRVSSPKSRLDELEKRANEGQSLRFFDGHEPAGLIKRFLRQLPRCLLTGEFESIVDACHCDWKHPCRFFSKNFHSTQIYEFRCEVVNLMKEKLKALPKEDYFLLGYTIIHAQHIIDKESSNKMSVHALGLLLQTVLEMSRKLVCYLLVNAAPASFCENRDIPADQNNYLFDGMRIAPYVRPKPASQIEDWKCDDGPMIEEELKKQQALLNVLHQQITIRRESGHETKHLEDQLWGVQTAITALKRRFKASSEPVPPIKAADGGTRPCREMFEEKQLMATKSQLREELMEERRNIARCLWKLEMADEDWKSLNRPRSQQNKSAIEREIDEWKEKCELEEAAREALVDELVRLRTECSVLRALIEIQLHSKNICARF</sequence>
<feature type="domain" description="Rho-GAP" evidence="2">
    <location>
        <begin position="32"/>
        <end position="230"/>
    </location>
</feature>
<dbReference type="PROSITE" id="PS50238">
    <property type="entry name" value="RHOGAP"/>
    <property type="match status" value="1"/>
</dbReference>
<feature type="coiled-coil region" evidence="1">
    <location>
        <begin position="333"/>
        <end position="414"/>
    </location>
</feature>
<dbReference type="AlphaFoldDB" id="A0A2A2LCB1"/>
<dbReference type="EMBL" id="LIAE01006922">
    <property type="protein sequence ID" value="PAV83800.1"/>
    <property type="molecule type" value="Genomic_DNA"/>
</dbReference>
<dbReference type="Pfam" id="PF00620">
    <property type="entry name" value="RhoGAP"/>
    <property type="match status" value="1"/>
</dbReference>
<keyword evidence="4" id="KW-1185">Reference proteome</keyword>
<dbReference type="InterPro" id="IPR008936">
    <property type="entry name" value="Rho_GTPase_activation_prot"/>
</dbReference>
<dbReference type="GO" id="GO:0031267">
    <property type="term" value="F:small GTPase binding"/>
    <property type="evidence" value="ECO:0007669"/>
    <property type="project" value="InterPro"/>
</dbReference>
<dbReference type="PANTHER" id="PTHR12783">
    <property type="entry name" value="RALA BINDING PROTEIN 1 RALBP1"/>
    <property type="match status" value="1"/>
</dbReference>
<dbReference type="GO" id="GO:0005096">
    <property type="term" value="F:GTPase activator activity"/>
    <property type="evidence" value="ECO:0007669"/>
    <property type="project" value="InterPro"/>
</dbReference>
<name>A0A2A2LCB1_9BILA</name>
<evidence type="ECO:0000259" key="2">
    <source>
        <dbReference type="PROSITE" id="PS50238"/>
    </source>
</evidence>
<evidence type="ECO:0000256" key="1">
    <source>
        <dbReference type="SAM" id="Coils"/>
    </source>
</evidence>
<dbReference type="Gene3D" id="1.10.555.10">
    <property type="entry name" value="Rho GTPase activation protein"/>
    <property type="match status" value="1"/>
</dbReference>
<dbReference type="SMART" id="SM00324">
    <property type="entry name" value="RhoGAP"/>
    <property type="match status" value="1"/>
</dbReference>
<dbReference type="PANTHER" id="PTHR12783:SF5">
    <property type="entry name" value="RALA-BINDING PROTEIN 1"/>
    <property type="match status" value="1"/>
</dbReference>
<dbReference type="OrthoDB" id="10033734at2759"/>
<evidence type="ECO:0000313" key="3">
    <source>
        <dbReference type="EMBL" id="PAV83800.1"/>
    </source>
</evidence>
<gene>
    <name evidence="3" type="ORF">WR25_17639</name>
</gene>